<dbReference type="PANTHER" id="PTHR43141:SF4">
    <property type="entry name" value="CYTOCHROME BD2 SUBUNIT II"/>
    <property type="match status" value="1"/>
</dbReference>
<keyword evidence="9" id="KW-1185">Reference proteome</keyword>
<feature type="transmembrane region" description="Helical" evidence="7">
    <location>
        <begin position="202"/>
        <end position="220"/>
    </location>
</feature>
<dbReference type="GO" id="GO:0009055">
    <property type="term" value="F:electron transfer activity"/>
    <property type="evidence" value="ECO:0007669"/>
    <property type="project" value="TreeGrafter"/>
</dbReference>
<sequence length="333" mass="34937">MTLEVAVASALFVGVVAYAVFGGADFGSGFFDLTAGGARRGAEVRTLVDHSIGPVWEANHVWLIYVLVMWWTGFPESFAAAMTTLILPLLLALLGIVLRGASFAFRKYSATMGQARLFGVVFAASSVITPFFLGTVAGGIASGRVPAEGHGDLWTSWLNPTSLFGGAIAVGTCAFLAGTFLTADAQRAGRRRLADRLRVRSIAVGVVTGVVVFAALVPLQRDAPTLSEGLEGRAAVLIVASALAGAATLVLLFRRRYVAARVTAFGAVAAVITGWGVAQYPWMLVDEVTIAEAAGAPATLQALLITTGLAVVLVLPALVYLFRLTQSQEWSRH</sequence>
<dbReference type="OrthoDB" id="9776710at2"/>
<evidence type="ECO:0000256" key="7">
    <source>
        <dbReference type="SAM" id="Phobius"/>
    </source>
</evidence>
<dbReference type="InterPro" id="IPR003317">
    <property type="entry name" value="Cyt-d_oxidase_su2"/>
</dbReference>
<evidence type="ECO:0000256" key="5">
    <source>
        <dbReference type="ARBA" id="ARBA00022989"/>
    </source>
</evidence>
<reference evidence="8 9" key="1">
    <citation type="submission" date="2018-11" db="EMBL/GenBank/DDBJ databases">
        <authorList>
            <person name="Li F."/>
        </authorList>
    </citation>
    <scope>NUCLEOTIDE SEQUENCE [LARGE SCALE GENOMIC DNA]</scope>
    <source>
        <strain evidence="8 9">YS17T</strain>
    </source>
</reference>
<evidence type="ECO:0000313" key="8">
    <source>
        <dbReference type="EMBL" id="RQN08220.1"/>
    </source>
</evidence>
<name>A0A3N6WLQ1_9ACTN</name>
<feature type="transmembrane region" description="Helical" evidence="7">
    <location>
        <begin position="298"/>
        <end position="322"/>
    </location>
</feature>
<keyword evidence="6 7" id="KW-0472">Membrane</keyword>
<evidence type="ECO:0000256" key="6">
    <source>
        <dbReference type="ARBA" id="ARBA00023136"/>
    </source>
</evidence>
<dbReference type="AlphaFoldDB" id="A0A3N6WLQ1"/>
<feature type="transmembrane region" description="Helical" evidence="7">
    <location>
        <begin position="161"/>
        <end position="181"/>
    </location>
</feature>
<feature type="transmembrane region" description="Helical" evidence="7">
    <location>
        <begin position="78"/>
        <end position="105"/>
    </location>
</feature>
<dbReference type="Proteomes" id="UP000275225">
    <property type="component" value="Unassembled WGS sequence"/>
</dbReference>
<feature type="transmembrane region" description="Helical" evidence="7">
    <location>
        <begin position="6"/>
        <end position="31"/>
    </location>
</feature>
<dbReference type="GO" id="GO:0070069">
    <property type="term" value="C:cytochrome complex"/>
    <property type="evidence" value="ECO:0007669"/>
    <property type="project" value="TreeGrafter"/>
</dbReference>
<evidence type="ECO:0000256" key="4">
    <source>
        <dbReference type="ARBA" id="ARBA00022692"/>
    </source>
</evidence>
<accession>A0A3N6WLQ1</accession>
<feature type="transmembrane region" description="Helical" evidence="7">
    <location>
        <begin position="232"/>
        <end position="253"/>
    </location>
</feature>
<keyword evidence="4 7" id="KW-0812">Transmembrane</keyword>
<comment type="subcellular location">
    <subcellularLocation>
        <location evidence="1">Cell membrane</location>
        <topology evidence="1">Multi-pass membrane protein</topology>
    </subcellularLocation>
</comment>
<dbReference type="EMBL" id="RQJX01000008">
    <property type="protein sequence ID" value="RQN08220.1"/>
    <property type="molecule type" value="Genomic_DNA"/>
</dbReference>
<proteinExistence type="inferred from homology"/>
<comment type="caution">
    <text evidence="8">The sequence shown here is derived from an EMBL/GenBank/DDBJ whole genome shotgun (WGS) entry which is preliminary data.</text>
</comment>
<feature type="transmembrane region" description="Helical" evidence="7">
    <location>
        <begin position="258"/>
        <end position="278"/>
    </location>
</feature>
<keyword evidence="3" id="KW-1003">Cell membrane</keyword>
<evidence type="ECO:0000256" key="2">
    <source>
        <dbReference type="ARBA" id="ARBA00007543"/>
    </source>
</evidence>
<dbReference type="GO" id="GO:0016682">
    <property type="term" value="F:oxidoreductase activity, acting on diphenols and related substances as donors, oxygen as acceptor"/>
    <property type="evidence" value="ECO:0007669"/>
    <property type="project" value="TreeGrafter"/>
</dbReference>
<evidence type="ECO:0000256" key="3">
    <source>
        <dbReference type="ARBA" id="ARBA00022475"/>
    </source>
</evidence>
<evidence type="ECO:0000313" key="9">
    <source>
        <dbReference type="Proteomes" id="UP000275225"/>
    </source>
</evidence>
<comment type="similarity">
    <text evidence="2">Belongs to the cytochrome ubiquinol oxidase subunit 2 family.</text>
</comment>
<dbReference type="GO" id="GO:0005886">
    <property type="term" value="C:plasma membrane"/>
    <property type="evidence" value="ECO:0007669"/>
    <property type="project" value="UniProtKB-SubCell"/>
</dbReference>
<dbReference type="PANTHER" id="PTHR43141">
    <property type="entry name" value="CYTOCHROME BD2 SUBUNIT II"/>
    <property type="match status" value="1"/>
</dbReference>
<dbReference type="Pfam" id="PF02322">
    <property type="entry name" value="Cyt_bd_oxida_II"/>
    <property type="match status" value="1"/>
</dbReference>
<dbReference type="GO" id="GO:0019646">
    <property type="term" value="P:aerobic electron transport chain"/>
    <property type="evidence" value="ECO:0007669"/>
    <property type="project" value="TreeGrafter"/>
</dbReference>
<feature type="transmembrane region" description="Helical" evidence="7">
    <location>
        <begin position="117"/>
        <end position="141"/>
    </location>
</feature>
<protein>
    <submittedName>
        <fullName evidence="8">Cytochrome d ubiquinol oxidase subunit II</fullName>
    </submittedName>
</protein>
<evidence type="ECO:0000256" key="1">
    <source>
        <dbReference type="ARBA" id="ARBA00004651"/>
    </source>
</evidence>
<organism evidence="8 9">
    <name type="scientific">Aeromicrobium camelliae</name>
    <dbReference type="NCBI Taxonomy" id="1538144"/>
    <lineage>
        <taxon>Bacteria</taxon>
        <taxon>Bacillati</taxon>
        <taxon>Actinomycetota</taxon>
        <taxon>Actinomycetes</taxon>
        <taxon>Propionibacteriales</taxon>
        <taxon>Nocardioidaceae</taxon>
        <taxon>Aeromicrobium</taxon>
    </lineage>
</organism>
<keyword evidence="5 7" id="KW-1133">Transmembrane helix</keyword>
<dbReference type="RefSeq" id="WP_124236615.1">
    <property type="nucleotide sequence ID" value="NZ_JBHUFI010000006.1"/>
</dbReference>
<gene>
    <name evidence="8" type="ORF">EHW97_07890</name>
</gene>